<evidence type="ECO:0000259" key="3">
    <source>
        <dbReference type="Pfam" id="PF00496"/>
    </source>
</evidence>
<reference evidence="5" key="1">
    <citation type="journal article" date="2019" name="Int. J. Syst. Evol. Microbiol.">
        <title>The Global Catalogue of Microorganisms (GCM) 10K type strain sequencing project: providing services to taxonomists for standard genome sequencing and annotation.</title>
        <authorList>
            <consortium name="The Broad Institute Genomics Platform"/>
            <consortium name="The Broad Institute Genome Sequencing Center for Infectious Disease"/>
            <person name="Wu L."/>
            <person name="Ma J."/>
        </authorList>
    </citation>
    <scope>NUCLEOTIDE SEQUENCE [LARGE SCALE GENOMIC DNA]</scope>
    <source>
        <strain evidence="5">CCUG 58760</strain>
    </source>
</reference>
<accession>A0ABW0G9N5</accession>
<comment type="similarity">
    <text evidence="2">Belongs to the bacterial solute-binding protein 5 family.</text>
</comment>
<dbReference type="EMBL" id="JBHSLC010000041">
    <property type="protein sequence ID" value="MFC5357276.1"/>
    <property type="molecule type" value="Genomic_DNA"/>
</dbReference>
<dbReference type="RefSeq" id="WP_376996833.1">
    <property type="nucleotide sequence ID" value="NZ_JBHSLC010000041.1"/>
</dbReference>
<keyword evidence="5" id="KW-1185">Reference proteome</keyword>
<organism evidence="4 5">
    <name type="scientific">Azospirillum himalayense</name>
    <dbReference type="NCBI Taxonomy" id="654847"/>
    <lineage>
        <taxon>Bacteria</taxon>
        <taxon>Pseudomonadati</taxon>
        <taxon>Pseudomonadota</taxon>
        <taxon>Alphaproteobacteria</taxon>
        <taxon>Rhodospirillales</taxon>
        <taxon>Azospirillaceae</taxon>
        <taxon>Azospirillum</taxon>
    </lineage>
</organism>
<protein>
    <submittedName>
        <fullName evidence="4">ABC transporter substrate-binding protein</fullName>
    </submittedName>
</protein>
<comment type="caution">
    <text evidence="4">The sequence shown here is derived from an EMBL/GenBank/DDBJ whole genome shotgun (WGS) entry which is preliminary data.</text>
</comment>
<evidence type="ECO:0000256" key="1">
    <source>
        <dbReference type="ARBA" id="ARBA00004418"/>
    </source>
</evidence>
<evidence type="ECO:0000256" key="2">
    <source>
        <dbReference type="ARBA" id="ARBA00005695"/>
    </source>
</evidence>
<gene>
    <name evidence="4" type="ORF">ACFPMG_19885</name>
</gene>
<comment type="subcellular location">
    <subcellularLocation>
        <location evidence="1">Periplasm</location>
    </subcellularLocation>
</comment>
<dbReference type="Proteomes" id="UP001596166">
    <property type="component" value="Unassembled WGS sequence"/>
</dbReference>
<dbReference type="SUPFAM" id="SSF53850">
    <property type="entry name" value="Periplasmic binding protein-like II"/>
    <property type="match status" value="1"/>
</dbReference>
<dbReference type="Pfam" id="PF00496">
    <property type="entry name" value="SBP_bac_5"/>
    <property type="match status" value="1"/>
</dbReference>
<dbReference type="InterPro" id="IPR039424">
    <property type="entry name" value="SBP_5"/>
</dbReference>
<dbReference type="InterPro" id="IPR000914">
    <property type="entry name" value="SBP_5_dom"/>
</dbReference>
<evidence type="ECO:0000313" key="5">
    <source>
        <dbReference type="Proteomes" id="UP001596166"/>
    </source>
</evidence>
<dbReference type="PANTHER" id="PTHR30290">
    <property type="entry name" value="PERIPLASMIC BINDING COMPONENT OF ABC TRANSPORTER"/>
    <property type="match status" value="1"/>
</dbReference>
<sequence length="181" mass="19796">MDVARAKRLLAEAGYPDGFKLTIHGPSGFFTGDVAVLQAIAQGFSRIGVETKVETLPIATFFSRATNREFALFLTTYATTNSAELLRQVVLTKNQDTGAGPFNRQRYSNPKLDAPLLAALGDFDAERRVARIRDALAALEKDVGVIPVFYPRFNRAGRKGYVRFVPGNAFGHTNAVFAEPV</sequence>
<dbReference type="Gene3D" id="3.10.105.10">
    <property type="entry name" value="Dipeptide-binding Protein, Domain 3"/>
    <property type="match status" value="1"/>
</dbReference>
<name>A0ABW0G9N5_9PROT</name>
<proteinExistence type="inferred from homology"/>
<evidence type="ECO:0000313" key="4">
    <source>
        <dbReference type="EMBL" id="MFC5357276.1"/>
    </source>
</evidence>
<feature type="domain" description="Solute-binding protein family 5" evidence="3">
    <location>
        <begin position="2"/>
        <end position="80"/>
    </location>
</feature>